<dbReference type="EMBL" id="JAINUF010000015">
    <property type="protein sequence ID" value="KAJ8341000.1"/>
    <property type="molecule type" value="Genomic_DNA"/>
</dbReference>
<sequence>MELHQAAGSVEATRLFSLSPLSFGCLMLEHLRPMQEREKDVACRGVLTGERIRADAWSSDWGNPRSPTTMADTDGEEPRALTCQRYAVCREPGSDPPAPASQPGDRSSEDNGERATSALGYSTFPSILFLVK</sequence>
<dbReference type="AlphaFoldDB" id="A0A9Q1ELG0"/>
<name>A0A9Q1ELG0_SYNKA</name>
<evidence type="ECO:0000256" key="1">
    <source>
        <dbReference type="SAM" id="MobiDB-lite"/>
    </source>
</evidence>
<dbReference type="Proteomes" id="UP001152622">
    <property type="component" value="Chromosome 15"/>
</dbReference>
<evidence type="ECO:0000313" key="2">
    <source>
        <dbReference type="EMBL" id="KAJ8341000.1"/>
    </source>
</evidence>
<feature type="region of interest" description="Disordered" evidence="1">
    <location>
        <begin position="57"/>
        <end position="118"/>
    </location>
</feature>
<gene>
    <name evidence="2" type="ORF">SKAU_G00332910</name>
</gene>
<evidence type="ECO:0000313" key="3">
    <source>
        <dbReference type="Proteomes" id="UP001152622"/>
    </source>
</evidence>
<accession>A0A9Q1ELG0</accession>
<keyword evidence="3" id="KW-1185">Reference proteome</keyword>
<proteinExistence type="predicted"/>
<comment type="caution">
    <text evidence="2">The sequence shown here is derived from an EMBL/GenBank/DDBJ whole genome shotgun (WGS) entry which is preliminary data.</text>
</comment>
<organism evidence="2 3">
    <name type="scientific">Synaphobranchus kaupii</name>
    <name type="common">Kaup's arrowtooth eel</name>
    <dbReference type="NCBI Taxonomy" id="118154"/>
    <lineage>
        <taxon>Eukaryota</taxon>
        <taxon>Metazoa</taxon>
        <taxon>Chordata</taxon>
        <taxon>Craniata</taxon>
        <taxon>Vertebrata</taxon>
        <taxon>Euteleostomi</taxon>
        <taxon>Actinopterygii</taxon>
        <taxon>Neopterygii</taxon>
        <taxon>Teleostei</taxon>
        <taxon>Anguilliformes</taxon>
        <taxon>Synaphobranchidae</taxon>
        <taxon>Synaphobranchus</taxon>
    </lineage>
</organism>
<reference evidence="2" key="1">
    <citation type="journal article" date="2023" name="Science">
        <title>Genome structures resolve the early diversification of teleost fishes.</title>
        <authorList>
            <person name="Parey E."/>
            <person name="Louis A."/>
            <person name="Montfort J."/>
            <person name="Bouchez O."/>
            <person name="Roques C."/>
            <person name="Iampietro C."/>
            <person name="Lluch J."/>
            <person name="Castinel A."/>
            <person name="Donnadieu C."/>
            <person name="Desvignes T."/>
            <person name="Floi Bucao C."/>
            <person name="Jouanno E."/>
            <person name="Wen M."/>
            <person name="Mejri S."/>
            <person name="Dirks R."/>
            <person name="Jansen H."/>
            <person name="Henkel C."/>
            <person name="Chen W.J."/>
            <person name="Zahm M."/>
            <person name="Cabau C."/>
            <person name="Klopp C."/>
            <person name="Thompson A.W."/>
            <person name="Robinson-Rechavi M."/>
            <person name="Braasch I."/>
            <person name="Lecointre G."/>
            <person name="Bobe J."/>
            <person name="Postlethwait J.H."/>
            <person name="Berthelot C."/>
            <person name="Roest Crollius H."/>
            <person name="Guiguen Y."/>
        </authorList>
    </citation>
    <scope>NUCLEOTIDE SEQUENCE</scope>
    <source>
        <strain evidence="2">WJC10195</strain>
    </source>
</reference>
<protein>
    <submittedName>
        <fullName evidence="2">Uncharacterized protein</fullName>
    </submittedName>
</protein>